<sequence>LSKASSLPSSTFGGKDGHNLPSNSSAHELASSLRGTDTLSLHSNTSAHEDNHPHFAHRSQSSLQSSLLSLDPPRSPQQLRARHFDQGATYRGYLTKFSSRSFFSRKQWRRRYFILHPATLHCFKNSDPQQALLESLRLCAETIVCVTDIFAGKRYCLQITSPGEKNWYVLADSADEMSSWLRELKANVLRFKSLPAEFRAESGLYFSPFPVNSVAEATSELMVPGPGQDALISARAATVGSAGGLRTSRLHNPSSVRARSPSPPPRPPPPPVPLDLYPMNTITTSLSPPPRPMTPKSSTNVSGLDVYSGSSSRRGSNSSGGGPRNGPQNATRRRNNSSISSGLAMASVDYASFGTVMERADSIASPTNGPVEEISVVSSSSFPQPPAQSSQPSFVNDENNGNGSSNGSSNHSHRLSIVADRNDILTIAMNLPRRNPQKPIHSPSSSRPASPIPTRPISPSMGANTSLGLSLSLAQGIAMGINNSTSPRSSMVISPPPPPSRSLHRPVSGMPSPQPLQIMTAGLQPLNGAPSSSRSVSPANSERMSDFGGGWPEHTYQHPYQYSHQLHQQQSYHSISRITSPRSPIGPSIGGGSTMSRAVLIASLPEIPPGKLVLPPPPDRPLSPTPKVSVIVAPEVFANAPTAPLPTPPRVDTSSPRPTSSSSTSLLSSASTATSSSGGATTAATVTRTLSNGSSTTTMPGMTALGVQAHRRVTMPRYHDSESLQNSQLQQQQQQQQQQSVKNMNRSQSQESALAGSNRTADQAQAQTQTQAQMSKQQQQAQTLADVQEECELAHAAVTRSSSGSKSQDTERKTSGQQQHKHSLSESSIQSSASPSSTIGSSKPTERLTITDSSYAHNHSNTSVISSSWGPSTESSSPSSLGVATYGGAVARKSANPTTPYSNGGHSGANGLASRSNSRGSSSSSSATLTHLRRGSSGAMMMVANCPPPPTTALPQPPGMSESLAHGGSRKSVSMNQNMPTPLDFPRPPTTSPSPYLHRKSMDENAHPSSAITVAVAETEISVLASRTLESSGLGQGSVGDSGKMSSGVVANSSMRQEPPKATTTGAGGGISRQRSIKRVQKTTQESQRSGFEMILEEEERVESEYVPEEMGDTSEGSDDEEEEEIELKDAPRGEEEIELKDAPKDEKEMETLKGSTSSETTMMDDHLQNQVIDLKDRDSESEGHPCNDVEMEVMLGKLGVTGHAAERLQSTKGVDSFHASIAVVEGAIHGK</sequence>
<dbReference type="Gene3D" id="2.30.29.30">
    <property type="entry name" value="Pleckstrin-homology domain (PH domain)/Phosphotyrosine-binding domain (PTB)"/>
    <property type="match status" value="1"/>
</dbReference>
<dbReference type="Pfam" id="PF00169">
    <property type="entry name" value="PH"/>
    <property type="match status" value="1"/>
</dbReference>
<organism evidence="3 4">
    <name type="scientific">Lunasporangiospora selenospora</name>
    <dbReference type="NCBI Taxonomy" id="979761"/>
    <lineage>
        <taxon>Eukaryota</taxon>
        <taxon>Fungi</taxon>
        <taxon>Fungi incertae sedis</taxon>
        <taxon>Mucoromycota</taxon>
        <taxon>Mortierellomycotina</taxon>
        <taxon>Mortierellomycetes</taxon>
        <taxon>Mortierellales</taxon>
        <taxon>Mortierellaceae</taxon>
        <taxon>Lunasporangiospora</taxon>
    </lineage>
</organism>
<feature type="compositionally biased region" description="Basic and acidic residues" evidence="1">
    <location>
        <begin position="1128"/>
        <end position="1152"/>
    </location>
</feature>
<feature type="region of interest" description="Disordered" evidence="1">
    <location>
        <begin position="894"/>
        <end position="972"/>
    </location>
</feature>
<feature type="compositionally biased region" description="Low complexity" evidence="1">
    <location>
        <begin position="439"/>
        <end position="449"/>
    </location>
</feature>
<feature type="compositionally biased region" description="Polar residues" evidence="1">
    <location>
        <begin position="895"/>
        <end position="904"/>
    </location>
</feature>
<feature type="compositionally biased region" description="Low complexity" evidence="1">
    <location>
        <begin position="723"/>
        <end position="740"/>
    </location>
</feature>
<evidence type="ECO:0000256" key="1">
    <source>
        <dbReference type="SAM" id="MobiDB-lite"/>
    </source>
</evidence>
<dbReference type="CDD" id="cd00821">
    <property type="entry name" value="PH"/>
    <property type="match status" value="1"/>
</dbReference>
<protein>
    <recommendedName>
        <fullName evidence="2">PH domain-containing protein</fullName>
    </recommendedName>
</protein>
<feature type="compositionally biased region" description="Polar residues" evidence="1">
    <location>
        <begin position="741"/>
        <end position="759"/>
    </location>
</feature>
<feature type="compositionally biased region" description="Pro residues" evidence="1">
    <location>
        <begin position="261"/>
        <end position="273"/>
    </location>
</feature>
<dbReference type="SMART" id="SM00233">
    <property type="entry name" value="PH"/>
    <property type="match status" value="1"/>
</dbReference>
<gene>
    <name evidence="3" type="ORF">BGW38_003094</name>
</gene>
<dbReference type="InterPro" id="IPR011993">
    <property type="entry name" value="PH-like_dom_sf"/>
</dbReference>
<feature type="region of interest" description="Disordered" evidence="1">
    <location>
        <begin position="431"/>
        <end position="463"/>
    </location>
</feature>
<feature type="compositionally biased region" description="Polar residues" evidence="1">
    <location>
        <begin position="1"/>
        <end position="12"/>
    </location>
</feature>
<evidence type="ECO:0000313" key="4">
    <source>
        <dbReference type="Proteomes" id="UP000780801"/>
    </source>
</evidence>
<feature type="compositionally biased region" description="Low complexity" evidence="1">
    <location>
        <begin position="308"/>
        <end position="317"/>
    </location>
</feature>
<feature type="compositionally biased region" description="Low complexity" evidence="1">
    <location>
        <begin position="825"/>
        <end position="842"/>
    </location>
</feature>
<feature type="region of interest" description="Disordered" evidence="1">
    <location>
        <begin position="1"/>
        <end position="34"/>
    </location>
</feature>
<name>A0A9P6FT66_9FUNG</name>
<feature type="region of interest" description="Disordered" evidence="1">
    <location>
        <begin position="640"/>
        <end position="701"/>
    </location>
</feature>
<feature type="compositionally biased region" description="Pro residues" evidence="1">
    <location>
        <begin position="946"/>
        <end position="958"/>
    </location>
</feature>
<feature type="compositionally biased region" description="Low complexity" evidence="1">
    <location>
        <begin position="910"/>
        <end position="930"/>
    </location>
</feature>
<feature type="region of interest" description="Disordered" evidence="1">
    <location>
        <begin position="242"/>
        <end position="341"/>
    </location>
</feature>
<dbReference type="OrthoDB" id="185175at2759"/>
<feature type="compositionally biased region" description="Low complexity" evidence="1">
    <location>
        <begin position="866"/>
        <end position="880"/>
    </location>
</feature>
<dbReference type="Proteomes" id="UP000780801">
    <property type="component" value="Unassembled WGS sequence"/>
</dbReference>
<dbReference type="InterPro" id="IPR001849">
    <property type="entry name" value="PH_domain"/>
</dbReference>
<feature type="compositionally biased region" description="Low complexity" evidence="1">
    <location>
        <begin position="375"/>
        <end position="410"/>
    </location>
</feature>
<evidence type="ECO:0000313" key="3">
    <source>
        <dbReference type="EMBL" id="KAF9580311.1"/>
    </source>
</evidence>
<dbReference type="SUPFAM" id="SSF50729">
    <property type="entry name" value="PH domain-like"/>
    <property type="match status" value="1"/>
</dbReference>
<proteinExistence type="predicted"/>
<feature type="region of interest" description="Disordered" evidence="1">
    <location>
        <begin position="374"/>
        <end position="413"/>
    </location>
</feature>
<dbReference type="AlphaFoldDB" id="A0A9P6FT66"/>
<feature type="compositionally biased region" description="Polar residues" evidence="1">
    <location>
        <begin position="848"/>
        <end position="865"/>
    </location>
</feature>
<accession>A0A9P6FT66</accession>
<feature type="non-terminal residue" evidence="3">
    <location>
        <position position="1"/>
    </location>
</feature>
<feature type="compositionally biased region" description="Low complexity" evidence="1">
    <location>
        <begin position="650"/>
        <end position="691"/>
    </location>
</feature>
<evidence type="ECO:0000259" key="2">
    <source>
        <dbReference type="PROSITE" id="PS50003"/>
    </source>
</evidence>
<keyword evidence="4" id="KW-1185">Reference proteome</keyword>
<feature type="region of interest" description="Disordered" evidence="1">
    <location>
        <begin position="1030"/>
        <end position="1166"/>
    </location>
</feature>
<comment type="caution">
    <text evidence="3">The sequence shown here is derived from an EMBL/GenBank/DDBJ whole genome shotgun (WGS) entry which is preliminary data.</text>
</comment>
<reference evidence="3" key="1">
    <citation type="journal article" date="2020" name="Fungal Divers.">
        <title>Resolving the Mortierellaceae phylogeny through synthesis of multi-gene phylogenetics and phylogenomics.</title>
        <authorList>
            <person name="Vandepol N."/>
            <person name="Liber J."/>
            <person name="Desiro A."/>
            <person name="Na H."/>
            <person name="Kennedy M."/>
            <person name="Barry K."/>
            <person name="Grigoriev I.V."/>
            <person name="Miller A.N."/>
            <person name="O'Donnell K."/>
            <person name="Stajich J.E."/>
            <person name="Bonito G."/>
        </authorList>
    </citation>
    <scope>NUCLEOTIDE SEQUENCE</scope>
    <source>
        <strain evidence="3">KOD1015</strain>
    </source>
</reference>
<feature type="compositionally biased region" description="Acidic residues" evidence="1">
    <location>
        <begin position="1095"/>
        <end position="1127"/>
    </location>
</feature>
<feature type="compositionally biased region" description="Low complexity" evidence="1">
    <location>
        <begin position="760"/>
        <end position="781"/>
    </location>
</feature>
<feature type="region of interest" description="Disordered" evidence="1">
    <location>
        <begin position="39"/>
        <end position="58"/>
    </location>
</feature>
<feature type="region of interest" description="Disordered" evidence="1">
    <location>
        <begin position="796"/>
        <end position="882"/>
    </location>
</feature>
<feature type="region of interest" description="Disordered" evidence="1">
    <location>
        <begin position="718"/>
        <end position="781"/>
    </location>
</feature>
<feature type="domain" description="PH" evidence="2">
    <location>
        <begin position="87"/>
        <end position="189"/>
    </location>
</feature>
<dbReference type="PROSITE" id="PS50003">
    <property type="entry name" value="PH_DOMAIN"/>
    <property type="match status" value="1"/>
</dbReference>
<dbReference type="EMBL" id="JAABOA010002144">
    <property type="protein sequence ID" value="KAF9580311.1"/>
    <property type="molecule type" value="Genomic_DNA"/>
</dbReference>
<feature type="region of interest" description="Disordered" evidence="1">
    <location>
        <begin position="483"/>
        <end position="508"/>
    </location>
</feature>